<dbReference type="EMBL" id="KV745163">
    <property type="protein sequence ID" value="OCK76990.1"/>
    <property type="molecule type" value="Genomic_DNA"/>
</dbReference>
<accession>A0A8E2E409</accession>
<reference evidence="2 3" key="1">
    <citation type="journal article" date="2016" name="Nat. Commun.">
        <title>Ectomycorrhizal ecology is imprinted in the genome of the dominant symbiotic fungus Cenococcum geophilum.</title>
        <authorList>
            <consortium name="DOE Joint Genome Institute"/>
            <person name="Peter M."/>
            <person name="Kohler A."/>
            <person name="Ohm R.A."/>
            <person name="Kuo A."/>
            <person name="Krutzmann J."/>
            <person name="Morin E."/>
            <person name="Arend M."/>
            <person name="Barry K.W."/>
            <person name="Binder M."/>
            <person name="Choi C."/>
            <person name="Clum A."/>
            <person name="Copeland A."/>
            <person name="Grisel N."/>
            <person name="Haridas S."/>
            <person name="Kipfer T."/>
            <person name="LaButti K."/>
            <person name="Lindquist E."/>
            <person name="Lipzen A."/>
            <person name="Maire R."/>
            <person name="Meier B."/>
            <person name="Mihaltcheva S."/>
            <person name="Molinier V."/>
            <person name="Murat C."/>
            <person name="Poggeler S."/>
            <person name="Quandt C.A."/>
            <person name="Sperisen C."/>
            <person name="Tritt A."/>
            <person name="Tisserant E."/>
            <person name="Crous P.W."/>
            <person name="Henrissat B."/>
            <person name="Nehls U."/>
            <person name="Egli S."/>
            <person name="Spatafora J.W."/>
            <person name="Grigoriev I.V."/>
            <person name="Martin F.M."/>
        </authorList>
    </citation>
    <scope>NUCLEOTIDE SEQUENCE [LARGE SCALE GENOMIC DNA]</scope>
    <source>
        <strain evidence="2 3">CBS 459.81</strain>
    </source>
</reference>
<feature type="compositionally biased region" description="Low complexity" evidence="1">
    <location>
        <begin position="21"/>
        <end position="31"/>
    </location>
</feature>
<evidence type="ECO:0000256" key="1">
    <source>
        <dbReference type="SAM" id="MobiDB-lite"/>
    </source>
</evidence>
<name>A0A8E2E409_9PEZI</name>
<proteinExistence type="predicted"/>
<sequence>MGPGRLYPKTHPSTPTPTPTPTSTSTSTSTPKILPSYASLSPFPHLLSSNIQFYLPRQPFPKHTFPTPSLRTVRRAA</sequence>
<dbReference type="AlphaFoldDB" id="A0A8E2E409"/>
<dbReference type="Proteomes" id="UP000250266">
    <property type="component" value="Unassembled WGS sequence"/>
</dbReference>
<organism evidence="2 3">
    <name type="scientific">Lepidopterella palustris CBS 459.81</name>
    <dbReference type="NCBI Taxonomy" id="1314670"/>
    <lineage>
        <taxon>Eukaryota</taxon>
        <taxon>Fungi</taxon>
        <taxon>Dikarya</taxon>
        <taxon>Ascomycota</taxon>
        <taxon>Pezizomycotina</taxon>
        <taxon>Dothideomycetes</taxon>
        <taxon>Pleosporomycetidae</taxon>
        <taxon>Mytilinidiales</taxon>
        <taxon>Argynnaceae</taxon>
        <taxon>Lepidopterella</taxon>
    </lineage>
</organism>
<evidence type="ECO:0000313" key="3">
    <source>
        <dbReference type="Proteomes" id="UP000250266"/>
    </source>
</evidence>
<protein>
    <submittedName>
        <fullName evidence="2">Uncharacterized protein</fullName>
    </submittedName>
</protein>
<gene>
    <name evidence="2" type="ORF">K432DRAFT_385028</name>
</gene>
<evidence type="ECO:0000313" key="2">
    <source>
        <dbReference type="EMBL" id="OCK76990.1"/>
    </source>
</evidence>
<feature type="region of interest" description="Disordered" evidence="1">
    <location>
        <begin position="1"/>
        <end position="34"/>
    </location>
</feature>
<keyword evidence="3" id="KW-1185">Reference proteome</keyword>